<accession>A0A915MU47</accession>
<sequence length="222" mass="24994">MSSNSGALRNSLNNLENAMEIRISNHHNDMNGDCFCKQPLNFPIAFMECCYTFAHKKCLLDFVSYCERCPCMDCLQKAKKEDVKDFIPPEINPLQENNSTNNVYLADTKMISNLIGFFNDSFTARPSISGGTAGSTNMKVDTFKQSKLRLLIRFLDTNKVPIVVLAVALVIVCVLFSECGIWPVIFVFIRQSFMALKENAPALAAAVMAFIRTDFEKKNLEF</sequence>
<keyword evidence="1" id="KW-0812">Transmembrane</keyword>
<keyword evidence="1" id="KW-1133">Transmembrane helix</keyword>
<name>A0A915MU47_MELJA</name>
<evidence type="ECO:0000256" key="1">
    <source>
        <dbReference type="SAM" id="Phobius"/>
    </source>
</evidence>
<protein>
    <submittedName>
        <fullName evidence="3">RING-type domain-containing protein</fullName>
    </submittedName>
</protein>
<keyword evidence="2" id="KW-1185">Reference proteome</keyword>
<feature type="transmembrane region" description="Helical" evidence="1">
    <location>
        <begin position="162"/>
        <end position="189"/>
    </location>
</feature>
<evidence type="ECO:0000313" key="3">
    <source>
        <dbReference type="WBParaSite" id="scaffold5358_cov160.g9462"/>
    </source>
</evidence>
<proteinExistence type="predicted"/>
<dbReference type="AlphaFoldDB" id="A0A915MU47"/>
<evidence type="ECO:0000313" key="2">
    <source>
        <dbReference type="Proteomes" id="UP000887561"/>
    </source>
</evidence>
<keyword evidence="1" id="KW-0472">Membrane</keyword>
<dbReference type="WBParaSite" id="scaffold5358_cov160.g9462">
    <property type="protein sequence ID" value="scaffold5358_cov160.g9462"/>
    <property type="gene ID" value="scaffold5358_cov160.g9462"/>
</dbReference>
<organism evidence="2 3">
    <name type="scientific">Meloidogyne javanica</name>
    <name type="common">Root-knot nematode worm</name>
    <dbReference type="NCBI Taxonomy" id="6303"/>
    <lineage>
        <taxon>Eukaryota</taxon>
        <taxon>Metazoa</taxon>
        <taxon>Ecdysozoa</taxon>
        <taxon>Nematoda</taxon>
        <taxon>Chromadorea</taxon>
        <taxon>Rhabditida</taxon>
        <taxon>Tylenchina</taxon>
        <taxon>Tylenchomorpha</taxon>
        <taxon>Tylenchoidea</taxon>
        <taxon>Meloidogynidae</taxon>
        <taxon>Meloidogyninae</taxon>
        <taxon>Meloidogyne</taxon>
        <taxon>Meloidogyne incognita group</taxon>
    </lineage>
</organism>
<reference evidence="3" key="1">
    <citation type="submission" date="2022-11" db="UniProtKB">
        <authorList>
            <consortium name="WormBaseParasite"/>
        </authorList>
    </citation>
    <scope>IDENTIFICATION</scope>
</reference>
<dbReference type="Proteomes" id="UP000887561">
    <property type="component" value="Unplaced"/>
</dbReference>